<evidence type="ECO:0000313" key="2">
    <source>
        <dbReference type="Proteomes" id="UP000324479"/>
    </source>
</evidence>
<proteinExistence type="predicted"/>
<gene>
    <name evidence="1" type="ORF">FYK55_23675</name>
</gene>
<organism evidence="1 2">
    <name type="scientific">Roseiconus nitratireducens</name>
    <dbReference type="NCBI Taxonomy" id="2605748"/>
    <lineage>
        <taxon>Bacteria</taxon>
        <taxon>Pseudomonadati</taxon>
        <taxon>Planctomycetota</taxon>
        <taxon>Planctomycetia</taxon>
        <taxon>Pirellulales</taxon>
        <taxon>Pirellulaceae</taxon>
        <taxon>Roseiconus</taxon>
    </lineage>
</organism>
<keyword evidence="2" id="KW-1185">Reference proteome</keyword>
<dbReference type="AlphaFoldDB" id="A0A5M6CWH6"/>
<accession>A0A5M6CWH6</accession>
<protein>
    <submittedName>
        <fullName evidence="1">Uncharacterized protein</fullName>
    </submittedName>
</protein>
<evidence type="ECO:0000313" key="1">
    <source>
        <dbReference type="EMBL" id="KAA5539577.1"/>
    </source>
</evidence>
<sequence>MDDIQVETELSPLMRRLGINPTIAGKATSDGNPENRIDVLEICFEGMVASGKTQPMLNVFSNASDRDELVRMLTDHPEIRFERERRS</sequence>
<name>A0A5M6CWH6_9BACT</name>
<comment type="caution">
    <text evidence="1">The sequence shown here is derived from an EMBL/GenBank/DDBJ whole genome shotgun (WGS) entry which is preliminary data.</text>
</comment>
<dbReference type="Proteomes" id="UP000324479">
    <property type="component" value="Unassembled WGS sequence"/>
</dbReference>
<dbReference type="EMBL" id="VWOX01000018">
    <property type="protein sequence ID" value="KAA5539577.1"/>
    <property type="molecule type" value="Genomic_DNA"/>
</dbReference>
<reference evidence="1 2" key="1">
    <citation type="submission" date="2019-08" db="EMBL/GenBank/DDBJ databases">
        <authorList>
            <person name="Dhanesh K."/>
            <person name="Kumar G."/>
            <person name="Sasikala C."/>
            <person name="Venkata Ramana C."/>
        </authorList>
    </citation>
    <scope>NUCLEOTIDE SEQUENCE [LARGE SCALE GENOMIC DNA]</scope>
    <source>
        <strain evidence="1 2">JC645</strain>
    </source>
</reference>
<dbReference type="RefSeq" id="WP_150079116.1">
    <property type="nucleotide sequence ID" value="NZ_VWOX01000018.1"/>
</dbReference>